<dbReference type="EMBL" id="SFCI01002094">
    <property type="protein sequence ID" value="TFY74420.1"/>
    <property type="molecule type" value="Genomic_DNA"/>
</dbReference>
<reference evidence="2 3" key="1">
    <citation type="submission" date="2019-02" db="EMBL/GenBank/DDBJ databases">
        <title>Genome sequencing of the rare red list fungi Hericium alpestre (H. flagellum).</title>
        <authorList>
            <person name="Buettner E."/>
            <person name="Kellner H."/>
        </authorList>
    </citation>
    <scope>NUCLEOTIDE SEQUENCE [LARGE SCALE GENOMIC DNA]</scope>
    <source>
        <strain evidence="2 3">DSM 108284</strain>
    </source>
</reference>
<organism evidence="2 3">
    <name type="scientific">Hericium alpestre</name>
    <dbReference type="NCBI Taxonomy" id="135208"/>
    <lineage>
        <taxon>Eukaryota</taxon>
        <taxon>Fungi</taxon>
        <taxon>Dikarya</taxon>
        <taxon>Basidiomycota</taxon>
        <taxon>Agaricomycotina</taxon>
        <taxon>Agaricomycetes</taxon>
        <taxon>Russulales</taxon>
        <taxon>Hericiaceae</taxon>
        <taxon>Hericium</taxon>
    </lineage>
</organism>
<feature type="region of interest" description="Disordered" evidence="1">
    <location>
        <begin position="131"/>
        <end position="165"/>
    </location>
</feature>
<comment type="caution">
    <text evidence="2">The sequence shown here is derived from an EMBL/GenBank/DDBJ whole genome shotgun (WGS) entry which is preliminary data.</text>
</comment>
<evidence type="ECO:0000313" key="3">
    <source>
        <dbReference type="Proteomes" id="UP000298061"/>
    </source>
</evidence>
<dbReference type="Proteomes" id="UP000298061">
    <property type="component" value="Unassembled WGS sequence"/>
</dbReference>
<proteinExistence type="predicted"/>
<evidence type="ECO:0000256" key="1">
    <source>
        <dbReference type="SAM" id="MobiDB-lite"/>
    </source>
</evidence>
<gene>
    <name evidence="2" type="ORF">EWM64_g9592</name>
</gene>
<sequence>MSKLLVHVAFPVNNLPVELLTRLFILCTMADPISWGIESINGHKCFKPGWLNLAYVCRFWQKAAINHPVLWGSQVTNEFGPRWMRTMLERSKDAAVLLHINLVHMMYDNQGSKLGNQNGELDHQDCELSDEYSELSDKDAELSNEDAELSNEDAGLKEKGTDLIA</sequence>
<feature type="compositionally biased region" description="Acidic residues" evidence="1">
    <location>
        <begin position="142"/>
        <end position="151"/>
    </location>
</feature>
<dbReference type="AlphaFoldDB" id="A0A4Y9ZJR0"/>
<protein>
    <submittedName>
        <fullName evidence="2">Uncharacterized protein</fullName>
    </submittedName>
</protein>
<feature type="compositionally biased region" description="Basic and acidic residues" evidence="1">
    <location>
        <begin position="154"/>
        <end position="165"/>
    </location>
</feature>
<keyword evidence="3" id="KW-1185">Reference proteome</keyword>
<name>A0A4Y9ZJR0_9AGAM</name>
<evidence type="ECO:0000313" key="2">
    <source>
        <dbReference type="EMBL" id="TFY74420.1"/>
    </source>
</evidence>
<accession>A0A4Y9ZJR0</accession>
<dbReference type="OrthoDB" id="3365698at2759"/>